<dbReference type="AlphaFoldDB" id="A0A939S877"/>
<dbReference type="EMBL" id="JAGEMI010000001">
    <property type="protein sequence ID" value="MBO1867263.1"/>
    <property type="molecule type" value="Genomic_DNA"/>
</dbReference>
<feature type="compositionally biased region" description="Basic and acidic residues" evidence="1">
    <location>
        <begin position="78"/>
        <end position="92"/>
    </location>
</feature>
<feature type="region of interest" description="Disordered" evidence="1">
    <location>
        <begin position="78"/>
        <end position="100"/>
    </location>
</feature>
<protein>
    <submittedName>
        <fullName evidence="2">Uncharacterized protein</fullName>
    </submittedName>
</protein>
<feature type="region of interest" description="Disordered" evidence="1">
    <location>
        <begin position="1"/>
        <end position="20"/>
    </location>
</feature>
<organism evidence="2">
    <name type="scientific">Bradyrhizobium barranii subsp. barranii</name>
    <dbReference type="NCBI Taxonomy" id="2823807"/>
    <lineage>
        <taxon>Bacteria</taxon>
        <taxon>Pseudomonadati</taxon>
        <taxon>Pseudomonadota</taxon>
        <taxon>Alphaproteobacteria</taxon>
        <taxon>Hyphomicrobiales</taxon>
        <taxon>Nitrobacteraceae</taxon>
        <taxon>Bradyrhizobium</taxon>
        <taxon>Bradyrhizobium barranii</taxon>
    </lineage>
</organism>
<sequence length="181" mass="20328">MQRIDQNAGRGVIDIGDDPHRGLQVRNAGPGHEFEIGCQAVLCSRFAKLPVAVREPCQVRIVGRNENMFGAEARARLEEGREGRDVRRRPERDDFDIGDGHARRLQPLQRLSHLRRIVHQAIGNSALRRGQQSEPDFLVAAAGRQLDHLGRREIEHGQGSEREDGHQPKSAMRASSANMPW</sequence>
<name>A0A939S877_9BRAD</name>
<evidence type="ECO:0000313" key="2">
    <source>
        <dbReference type="EMBL" id="MBO1867263.1"/>
    </source>
</evidence>
<evidence type="ECO:0000256" key="1">
    <source>
        <dbReference type="SAM" id="MobiDB-lite"/>
    </source>
</evidence>
<comment type="caution">
    <text evidence="2">The sequence shown here is derived from an EMBL/GenBank/DDBJ whole genome shotgun (WGS) entry which is preliminary data.</text>
</comment>
<feature type="region of interest" description="Disordered" evidence="1">
    <location>
        <begin position="156"/>
        <end position="181"/>
    </location>
</feature>
<accession>A0A939S877</accession>
<reference evidence="2" key="1">
    <citation type="submission" date="2021-03" db="EMBL/GenBank/DDBJ databases">
        <title>Whole Genome Sequence of Bradyrhizobium sp. Strain 144S4.</title>
        <authorList>
            <person name="Bromfield E.S.P."/>
            <person name="Cloutier S."/>
        </authorList>
    </citation>
    <scope>NUCLEOTIDE SEQUENCE [LARGE SCALE GENOMIC DNA]</scope>
    <source>
        <strain evidence="2">144S4</strain>
    </source>
</reference>
<feature type="compositionally biased region" description="Basic and acidic residues" evidence="1">
    <location>
        <begin position="156"/>
        <end position="167"/>
    </location>
</feature>
<gene>
    <name evidence="2" type="ORF">J4G43_42175</name>
</gene>
<proteinExistence type="predicted"/>